<dbReference type="InterPro" id="IPR025712">
    <property type="entry name" value="Nup54_alpha-helical_dom"/>
</dbReference>
<dbReference type="AlphaFoldDB" id="A0A5E4MUD6"/>
<comment type="subcellular location">
    <subcellularLocation>
        <location evidence="1">Nucleus</location>
    </subcellularLocation>
</comment>
<sequence length="555" mass="60846">MTGFGFGAQSTSFGINTQTTASPFGFGSTTTSVAPSFGFGSSGTLGSFGSTTTSGTSGSSFGFATSTTSTAPTFGFGATTNATPSFGFGATTGPSTSQSIFSGLGQSQPTTSIAPSFGGFGTSFGAKPFGATTTTASPFGLTSSFGLNNTIQQQQQQQLQQQQQQQQPAPTTNDLVINSIVNCKLFGDERDQVICKLNLLQACWGTGKGYYGLNTPHVDYTPQNPLCRFKAITYSVKPTSSSRDALVEIIINKKMEEIRKQEVQLTSNLFAVLGSKPNLSVHLDTLKWYTETKSMALIYVEEKLQNGSTKRVSSNDIVNYLMQPAPKQQLSSMGVENIFSYGGFTEENLREYYDNPPAGIDLRVWKQAQVDNPNSAVFIPVPIVGFSELCWKYKCHNEQVTVHKLTLNSIAERLTELARKKTRVESKLEQYTDKMDQLTHRIVKLLVGQMVFLNAGMALRPEEEKIKNQLEVLYNDINSPLRFQGRLTEIATLVRLKNSQVSEDSNSNSACIPQVAEEIKHFLELQETMISEMQKVVKEDFNAIHLMKKSLKNVR</sequence>
<dbReference type="GO" id="GO:0036228">
    <property type="term" value="P:protein localization to nuclear inner membrane"/>
    <property type="evidence" value="ECO:0007669"/>
    <property type="project" value="TreeGrafter"/>
</dbReference>
<evidence type="ECO:0000256" key="5">
    <source>
        <dbReference type="SAM" id="MobiDB-lite"/>
    </source>
</evidence>
<proteinExistence type="predicted"/>
<dbReference type="PANTHER" id="PTHR13000">
    <property type="entry name" value="NUCLEOPORIN P54"/>
    <property type="match status" value="1"/>
</dbReference>
<dbReference type="Gene3D" id="1.20.5.490">
    <property type="entry name" value="Single helix bin"/>
    <property type="match status" value="1"/>
</dbReference>
<dbReference type="EMBL" id="CABPRJ010001429">
    <property type="protein sequence ID" value="VVC35912.1"/>
    <property type="molecule type" value="Genomic_DNA"/>
</dbReference>
<keyword evidence="2" id="KW-0813">Transport</keyword>
<dbReference type="PANTHER" id="PTHR13000:SF0">
    <property type="entry name" value="NUCLEOPORIN P54"/>
    <property type="match status" value="1"/>
</dbReference>
<dbReference type="Proteomes" id="UP000325440">
    <property type="component" value="Unassembled WGS sequence"/>
</dbReference>
<dbReference type="GO" id="GO:0006999">
    <property type="term" value="P:nuclear pore organization"/>
    <property type="evidence" value="ECO:0007669"/>
    <property type="project" value="TreeGrafter"/>
</dbReference>
<dbReference type="Pfam" id="PF13874">
    <property type="entry name" value="Nup54"/>
    <property type="match status" value="1"/>
</dbReference>
<name>A0A5E4MUD6_9HEMI</name>
<feature type="coiled-coil region" evidence="4">
    <location>
        <begin position="407"/>
        <end position="441"/>
    </location>
</feature>
<keyword evidence="8" id="KW-1185">Reference proteome</keyword>
<evidence type="ECO:0000256" key="4">
    <source>
        <dbReference type="SAM" id="Coils"/>
    </source>
</evidence>
<evidence type="ECO:0000313" key="7">
    <source>
        <dbReference type="EMBL" id="VVC35912.1"/>
    </source>
</evidence>
<evidence type="ECO:0000256" key="1">
    <source>
        <dbReference type="ARBA" id="ARBA00004123"/>
    </source>
</evidence>
<evidence type="ECO:0000256" key="3">
    <source>
        <dbReference type="ARBA" id="ARBA00023242"/>
    </source>
</evidence>
<keyword evidence="4" id="KW-0175">Coiled coil</keyword>
<feature type="compositionally biased region" description="Low complexity" evidence="5">
    <location>
        <begin position="152"/>
        <end position="167"/>
    </location>
</feature>
<dbReference type="InterPro" id="IPR024864">
    <property type="entry name" value="Nup54/Nup57/Nup44"/>
</dbReference>
<feature type="domain" description="Nucleoporin Nup54 alpha-helical" evidence="6">
    <location>
        <begin position="356"/>
        <end position="491"/>
    </location>
</feature>
<evidence type="ECO:0000256" key="2">
    <source>
        <dbReference type="ARBA" id="ARBA00022448"/>
    </source>
</evidence>
<keyword evidence="3" id="KW-0539">Nucleus</keyword>
<evidence type="ECO:0000313" key="8">
    <source>
        <dbReference type="Proteomes" id="UP000325440"/>
    </source>
</evidence>
<dbReference type="GO" id="GO:0017056">
    <property type="term" value="F:structural constituent of nuclear pore"/>
    <property type="evidence" value="ECO:0007669"/>
    <property type="project" value="TreeGrafter"/>
</dbReference>
<feature type="region of interest" description="Disordered" evidence="5">
    <location>
        <begin position="152"/>
        <end position="171"/>
    </location>
</feature>
<dbReference type="GO" id="GO:0044613">
    <property type="term" value="C:nuclear pore central transport channel"/>
    <property type="evidence" value="ECO:0007669"/>
    <property type="project" value="TreeGrafter"/>
</dbReference>
<protein>
    <submittedName>
        <fullName evidence="7">Nucleoporin Nup54, alpha-helical domain</fullName>
    </submittedName>
</protein>
<evidence type="ECO:0000259" key="6">
    <source>
        <dbReference type="Pfam" id="PF13874"/>
    </source>
</evidence>
<dbReference type="OrthoDB" id="6162375at2759"/>
<gene>
    <name evidence="7" type="ORF">CINCED_3A024479</name>
</gene>
<organism evidence="7 8">
    <name type="scientific">Cinara cedri</name>
    <dbReference type="NCBI Taxonomy" id="506608"/>
    <lineage>
        <taxon>Eukaryota</taxon>
        <taxon>Metazoa</taxon>
        <taxon>Ecdysozoa</taxon>
        <taxon>Arthropoda</taxon>
        <taxon>Hexapoda</taxon>
        <taxon>Insecta</taxon>
        <taxon>Pterygota</taxon>
        <taxon>Neoptera</taxon>
        <taxon>Paraneoptera</taxon>
        <taxon>Hemiptera</taxon>
        <taxon>Sternorrhyncha</taxon>
        <taxon>Aphidomorpha</taxon>
        <taxon>Aphidoidea</taxon>
        <taxon>Aphididae</taxon>
        <taxon>Lachninae</taxon>
        <taxon>Cinara</taxon>
    </lineage>
</organism>
<dbReference type="GO" id="GO:0006607">
    <property type="term" value="P:NLS-bearing protein import into nucleus"/>
    <property type="evidence" value="ECO:0007669"/>
    <property type="project" value="TreeGrafter"/>
</dbReference>
<accession>A0A5E4MUD6</accession>
<reference evidence="7 8" key="1">
    <citation type="submission" date="2019-08" db="EMBL/GenBank/DDBJ databases">
        <authorList>
            <person name="Alioto T."/>
            <person name="Alioto T."/>
            <person name="Gomez Garrido J."/>
        </authorList>
    </citation>
    <scope>NUCLEOTIDE SEQUENCE [LARGE SCALE GENOMIC DNA]</scope>
</reference>